<feature type="domain" description="DUF4780" evidence="1">
    <location>
        <begin position="140"/>
        <end position="306"/>
    </location>
</feature>
<protein>
    <recommendedName>
        <fullName evidence="1">DUF4780 domain-containing protein</fullName>
    </recommendedName>
</protein>
<feature type="domain" description="DUF4780" evidence="1">
    <location>
        <begin position="53"/>
        <end position="135"/>
    </location>
</feature>
<reference evidence="2" key="2">
    <citation type="submission" date="2022-10" db="EMBL/GenBank/DDBJ databases">
        <authorList>
            <consortium name="ENA_rothamsted_submissions"/>
            <consortium name="culmorum"/>
            <person name="King R."/>
        </authorList>
    </citation>
    <scope>NUCLEOTIDE SEQUENCE</scope>
</reference>
<name>A0A9N9X2L6_PHACE</name>
<evidence type="ECO:0000313" key="3">
    <source>
        <dbReference type="Proteomes" id="UP001153737"/>
    </source>
</evidence>
<accession>A0A9N9X2L6</accession>
<reference evidence="2" key="1">
    <citation type="submission" date="2022-01" db="EMBL/GenBank/DDBJ databases">
        <authorList>
            <person name="King R."/>
        </authorList>
    </citation>
    <scope>NUCLEOTIDE SEQUENCE</scope>
</reference>
<sequence>MAGKNINKIRNLVNFSPAIKSANDIHKEMNRKVLTRGEEAKFDKPNAIIHSAIIAPKKYPSELMSDEQLDILEGAILDAIDEMEVGPQPKRPQFLSHSKANGIFTVEYFKQRSFFWLSNTLKKLKLWEGAELKLFKPGNEFVMVILPKIYPKHLFSLEELTALENEILKTIDKIPPDSFVPKFLCCEKKYCSLRINCCNMESVQWLKTTMENLTWNGPEVFSVESENLPILIELKLIIPGERGVKELILERLVRQNKGINISDWQFLSQTFKKGKLKISMLAKQEDVDSLEKVGFKLFYNFEQIDVVRVKQFNPTKPLLTYKEEQLKPRTAEVVELNLEESDNNCTESSTINIEEEEDDDDVITIDDMDDLSAILEKVDEIENDIEEQKLGQVE</sequence>
<dbReference type="Proteomes" id="UP001153737">
    <property type="component" value="Chromosome 10"/>
</dbReference>
<dbReference type="EMBL" id="OU896716">
    <property type="protein sequence ID" value="CAG9814040.1"/>
    <property type="molecule type" value="Genomic_DNA"/>
</dbReference>
<dbReference type="AlphaFoldDB" id="A0A9N9X2L6"/>
<dbReference type="Pfam" id="PF16012">
    <property type="entry name" value="DUF4780"/>
    <property type="match status" value="2"/>
</dbReference>
<keyword evidence="3" id="KW-1185">Reference proteome</keyword>
<dbReference type="OrthoDB" id="6764048at2759"/>
<gene>
    <name evidence="2" type="ORF">PHAECO_LOCUS1499</name>
</gene>
<dbReference type="InterPro" id="IPR031961">
    <property type="entry name" value="DUF4780"/>
</dbReference>
<organism evidence="2 3">
    <name type="scientific">Phaedon cochleariae</name>
    <name type="common">Mustard beetle</name>
    <dbReference type="NCBI Taxonomy" id="80249"/>
    <lineage>
        <taxon>Eukaryota</taxon>
        <taxon>Metazoa</taxon>
        <taxon>Ecdysozoa</taxon>
        <taxon>Arthropoda</taxon>
        <taxon>Hexapoda</taxon>
        <taxon>Insecta</taxon>
        <taxon>Pterygota</taxon>
        <taxon>Neoptera</taxon>
        <taxon>Endopterygota</taxon>
        <taxon>Coleoptera</taxon>
        <taxon>Polyphaga</taxon>
        <taxon>Cucujiformia</taxon>
        <taxon>Chrysomeloidea</taxon>
        <taxon>Chrysomelidae</taxon>
        <taxon>Chrysomelinae</taxon>
        <taxon>Chrysomelini</taxon>
        <taxon>Phaedon</taxon>
    </lineage>
</organism>
<proteinExistence type="predicted"/>
<evidence type="ECO:0000313" key="2">
    <source>
        <dbReference type="EMBL" id="CAG9814040.1"/>
    </source>
</evidence>
<evidence type="ECO:0000259" key="1">
    <source>
        <dbReference type="Pfam" id="PF16012"/>
    </source>
</evidence>